<organism evidence="1 2">
    <name type="scientific">Roseburia amylophila</name>
    <dbReference type="NCBI Taxonomy" id="2981794"/>
    <lineage>
        <taxon>Bacteria</taxon>
        <taxon>Bacillati</taxon>
        <taxon>Bacillota</taxon>
        <taxon>Clostridia</taxon>
        <taxon>Lachnospirales</taxon>
        <taxon>Lachnospiraceae</taxon>
        <taxon>Roseburia</taxon>
    </lineage>
</organism>
<reference evidence="1 2" key="1">
    <citation type="journal article" date="2021" name="ISME Commun">
        <title>Automated analysis of genomic sequences facilitates high-throughput and comprehensive description of bacteria.</title>
        <authorList>
            <person name="Hitch T.C.A."/>
        </authorList>
    </citation>
    <scope>NUCLEOTIDE SEQUENCE [LARGE SCALE GENOMIC DNA]</scope>
    <source>
        <strain evidence="1 2">Sanger_19</strain>
    </source>
</reference>
<accession>A0ABT2SE88</accession>
<keyword evidence="1" id="KW-0808">Transferase</keyword>
<protein>
    <submittedName>
        <fullName evidence="1">Nucleotidyl transferase AbiEii/AbiGii toxin family protein</fullName>
    </submittedName>
</protein>
<evidence type="ECO:0000313" key="1">
    <source>
        <dbReference type="EMBL" id="MCU6717365.1"/>
    </source>
</evidence>
<gene>
    <name evidence="1" type="ORF">OCV43_08765</name>
</gene>
<dbReference type="Pfam" id="PF08843">
    <property type="entry name" value="AbiEii"/>
    <property type="match status" value="1"/>
</dbReference>
<dbReference type="GO" id="GO:0016740">
    <property type="term" value="F:transferase activity"/>
    <property type="evidence" value="ECO:0007669"/>
    <property type="project" value="UniProtKB-KW"/>
</dbReference>
<dbReference type="EMBL" id="JAOQKI010000011">
    <property type="protein sequence ID" value="MCU6717365.1"/>
    <property type="molecule type" value="Genomic_DNA"/>
</dbReference>
<evidence type="ECO:0000313" key="2">
    <source>
        <dbReference type="Proteomes" id="UP001209666"/>
    </source>
</evidence>
<dbReference type="Proteomes" id="UP001209666">
    <property type="component" value="Unassembled WGS sequence"/>
</dbReference>
<dbReference type="RefSeq" id="WP_022243693.1">
    <property type="nucleotide sequence ID" value="NZ_JAOQKI010000011.1"/>
</dbReference>
<comment type="caution">
    <text evidence="1">The sequence shown here is derived from an EMBL/GenBank/DDBJ whole genome shotgun (WGS) entry which is preliminary data.</text>
</comment>
<sequence length="275" mass="31516">MSSKAMSLKGKIKNYAKSKSIAAQVVLQNYMFERFLARLSMSDYREKFVVKGGMLIAAIVGLDTRSTMDLDTTLRNLPLTEEKVMEAVENICKITLGDDVIFEVKSIAPIRKDDRYGGFCVRLDAIYDTIVTPLSIDVSTGDVITPEAVEYEFSGIFDEEIRIKMWGYNIESVMAEKVETILSRGIFNTRPRDFYDVYILGTTQRYDKKIFLKALEATAIHRGSREQIIDKTGIIEKLSASEELIQMWEKYRKKFSYASEIQYADVMDVLIKMFQ</sequence>
<keyword evidence="2" id="KW-1185">Reference proteome</keyword>
<proteinExistence type="predicted"/>
<dbReference type="InterPro" id="IPR014942">
    <property type="entry name" value="AbiEii"/>
</dbReference>
<name>A0ABT2SE88_9FIRM</name>